<evidence type="ECO:0000256" key="3">
    <source>
        <dbReference type="ARBA" id="ARBA00023163"/>
    </source>
</evidence>
<dbReference type="PROSITE" id="PS50043">
    <property type="entry name" value="HTH_LUXR_2"/>
    <property type="match status" value="1"/>
</dbReference>
<dbReference type="RefSeq" id="WP_378213904.1">
    <property type="nucleotide sequence ID" value="NZ_JBHLZP010001278.1"/>
</dbReference>
<comment type="caution">
    <text evidence="5">The sequence shown here is derived from an EMBL/GenBank/DDBJ whole genome shotgun (WGS) entry which is preliminary data.</text>
</comment>
<dbReference type="SUPFAM" id="SSF46894">
    <property type="entry name" value="C-terminal effector domain of the bipartite response regulators"/>
    <property type="match status" value="1"/>
</dbReference>
<dbReference type="Proteomes" id="UP001589627">
    <property type="component" value="Unassembled WGS sequence"/>
</dbReference>
<protein>
    <submittedName>
        <fullName evidence="5">LuxR family transcriptional regulator</fullName>
    </submittedName>
</protein>
<dbReference type="PROSITE" id="PS00622">
    <property type="entry name" value="HTH_LUXR_1"/>
    <property type="match status" value="1"/>
</dbReference>
<evidence type="ECO:0000313" key="5">
    <source>
        <dbReference type="EMBL" id="MFB9840692.1"/>
    </source>
</evidence>
<dbReference type="Gene3D" id="1.10.10.10">
    <property type="entry name" value="Winged helix-like DNA-binding domain superfamily/Winged helix DNA-binding domain"/>
    <property type="match status" value="1"/>
</dbReference>
<accession>A0ABV5Z3D9</accession>
<evidence type="ECO:0000259" key="4">
    <source>
        <dbReference type="PROSITE" id="PS50043"/>
    </source>
</evidence>
<dbReference type="InterPro" id="IPR016032">
    <property type="entry name" value="Sig_transdc_resp-reg_C-effctor"/>
</dbReference>
<dbReference type="Pfam" id="PF00196">
    <property type="entry name" value="GerE"/>
    <property type="match status" value="1"/>
</dbReference>
<proteinExistence type="predicted"/>
<feature type="domain" description="HTH luxR-type" evidence="4">
    <location>
        <begin position="46"/>
        <end position="111"/>
    </location>
</feature>
<feature type="non-terminal residue" evidence="5">
    <location>
        <position position="1"/>
    </location>
</feature>
<dbReference type="SMART" id="SM00421">
    <property type="entry name" value="HTH_LUXR"/>
    <property type="match status" value="1"/>
</dbReference>
<evidence type="ECO:0000313" key="6">
    <source>
        <dbReference type="Proteomes" id="UP001589627"/>
    </source>
</evidence>
<organism evidence="5 6">
    <name type="scientific">Actinoallomurus acaciae</name>
    <dbReference type="NCBI Taxonomy" id="502577"/>
    <lineage>
        <taxon>Bacteria</taxon>
        <taxon>Bacillati</taxon>
        <taxon>Actinomycetota</taxon>
        <taxon>Actinomycetes</taxon>
        <taxon>Streptosporangiales</taxon>
        <taxon>Thermomonosporaceae</taxon>
        <taxon>Actinoallomurus</taxon>
    </lineage>
</organism>
<reference evidence="5 6" key="1">
    <citation type="submission" date="2024-09" db="EMBL/GenBank/DDBJ databases">
        <authorList>
            <person name="Sun Q."/>
            <person name="Mori K."/>
        </authorList>
    </citation>
    <scope>NUCLEOTIDE SEQUENCE [LARGE SCALE GENOMIC DNA]</scope>
    <source>
        <strain evidence="5 6">TBRC 0563</strain>
    </source>
</reference>
<keyword evidence="2" id="KW-0238">DNA-binding</keyword>
<sequence length="112" mass="12702">RCLVAAFDAGLSAYETMGAGRDAARVRRRLRRLGVRRRHWSNTDRPVSGWASLTDTERTVSELVAQGLTNRQVADQLFMSAHTVAFHLRHVFRKLNIGSRVELTRLTLQRSA</sequence>
<dbReference type="CDD" id="cd06170">
    <property type="entry name" value="LuxR_C_like"/>
    <property type="match status" value="1"/>
</dbReference>
<evidence type="ECO:0000256" key="2">
    <source>
        <dbReference type="ARBA" id="ARBA00023125"/>
    </source>
</evidence>
<dbReference type="InterPro" id="IPR036388">
    <property type="entry name" value="WH-like_DNA-bd_sf"/>
</dbReference>
<keyword evidence="6" id="KW-1185">Reference proteome</keyword>
<dbReference type="PANTHER" id="PTHR44688:SF16">
    <property type="entry name" value="DNA-BINDING TRANSCRIPTIONAL ACTIVATOR DEVR_DOSR"/>
    <property type="match status" value="1"/>
</dbReference>
<evidence type="ECO:0000256" key="1">
    <source>
        <dbReference type="ARBA" id="ARBA00023015"/>
    </source>
</evidence>
<keyword evidence="1" id="KW-0805">Transcription regulation</keyword>
<dbReference type="InterPro" id="IPR000792">
    <property type="entry name" value="Tscrpt_reg_LuxR_C"/>
</dbReference>
<dbReference type="PRINTS" id="PR00038">
    <property type="entry name" value="HTHLUXR"/>
</dbReference>
<name>A0ABV5Z3D9_9ACTN</name>
<keyword evidence="3" id="KW-0804">Transcription</keyword>
<dbReference type="PANTHER" id="PTHR44688">
    <property type="entry name" value="DNA-BINDING TRANSCRIPTIONAL ACTIVATOR DEVR_DOSR"/>
    <property type="match status" value="1"/>
</dbReference>
<dbReference type="EMBL" id="JBHLZP010001278">
    <property type="protein sequence ID" value="MFB9840692.1"/>
    <property type="molecule type" value="Genomic_DNA"/>
</dbReference>
<gene>
    <name evidence="5" type="ORF">ACFFNX_52050</name>
</gene>